<dbReference type="EMBL" id="CP151516">
    <property type="protein sequence ID" value="WZN66611.1"/>
    <property type="molecule type" value="Genomic_DNA"/>
</dbReference>
<feature type="compositionally biased region" description="Pro residues" evidence="1">
    <location>
        <begin position="165"/>
        <end position="174"/>
    </location>
</feature>
<feature type="compositionally biased region" description="Low complexity" evidence="1">
    <location>
        <begin position="308"/>
        <end position="320"/>
    </location>
</feature>
<evidence type="ECO:0000259" key="2">
    <source>
        <dbReference type="Pfam" id="PF00646"/>
    </source>
</evidence>
<organism evidence="3 4">
    <name type="scientific">Chloropicon roscoffensis</name>
    <dbReference type="NCBI Taxonomy" id="1461544"/>
    <lineage>
        <taxon>Eukaryota</taxon>
        <taxon>Viridiplantae</taxon>
        <taxon>Chlorophyta</taxon>
        <taxon>Chloropicophyceae</taxon>
        <taxon>Chloropicales</taxon>
        <taxon>Chloropicaceae</taxon>
        <taxon>Chloropicon</taxon>
    </lineage>
</organism>
<dbReference type="SUPFAM" id="SSF81383">
    <property type="entry name" value="F-box domain"/>
    <property type="match status" value="1"/>
</dbReference>
<evidence type="ECO:0000313" key="3">
    <source>
        <dbReference type="EMBL" id="WZN66611.1"/>
    </source>
</evidence>
<dbReference type="AlphaFoldDB" id="A0AAX4PKF5"/>
<dbReference type="Pfam" id="PF00646">
    <property type="entry name" value="F-box"/>
    <property type="match status" value="1"/>
</dbReference>
<sequence>MRELQPGFGQVSGGQCSYYKPVPSSLDDAPVTRRRARDLGASSSDAAANDDKGHKNDIVNNNNNNNSGSMFSPGTPEFMRQHQQQGYWGGASPAPAEHHQRQHQGQVNYPRVKRARRQLDLDQGGAGAAGRDGGRDMEHRLSPLASFEPSFGMGAYPGDQVCQPASPPPPPPPQQQQQGLKRGNYRCSKCGQLKKGHVCPFKKQAKASTNQQQQSPSPGRGSQRGSRGELYHSGGAAMADPYEGSLVMTPPRQGGPGAGGYRIPGTPPISTPPLHRPRAITFTITRGSRIAYKSPPQQQRFVRDHRGQGASTSGGLAASGQVSGSPTGAALRAPPNPQLPAIFSRPQREVMDSWLVNCFATLEPEDLLTCSRVCSHWRKLAKLAKAKKALCKLGCTL</sequence>
<protein>
    <recommendedName>
        <fullName evidence="2">F-box domain-containing protein</fullName>
    </recommendedName>
</protein>
<accession>A0AAX4PKF5</accession>
<feature type="domain" description="F-box" evidence="2">
    <location>
        <begin position="355"/>
        <end position="382"/>
    </location>
</feature>
<feature type="region of interest" description="Disordered" evidence="1">
    <location>
        <begin position="203"/>
        <end position="237"/>
    </location>
</feature>
<dbReference type="Gene3D" id="1.20.1280.50">
    <property type="match status" value="1"/>
</dbReference>
<reference evidence="3 4" key="1">
    <citation type="submission" date="2024-03" db="EMBL/GenBank/DDBJ databases">
        <title>Complete genome sequence of the green alga Chloropicon roscoffensis RCC1871.</title>
        <authorList>
            <person name="Lemieux C."/>
            <person name="Pombert J.-F."/>
            <person name="Otis C."/>
            <person name="Turmel M."/>
        </authorList>
    </citation>
    <scope>NUCLEOTIDE SEQUENCE [LARGE SCALE GENOMIC DNA]</scope>
    <source>
        <strain evidence="3 4">RCC1871</strain>
    </source>
</reference>
<evidence type="ECO:0000313" key="4">
    <source>
        <dbReference type="Proteomes" id="UP001472866"/>
    </source>
</evidence>
<name>A0AAX4PKF5_9CHLO</name>
<dbReference type="Proteomes" id="UP001472866">
    <property type="component" value="Chromosome 16"/>
</dbReference>
<dbReference type="InterPro" id="IPR036047">
    <property type="entry name" value="F-box-like_dom_sf"/>
</dbReference>
<gene>
    <name evidence="3" type="ORF">HKI87_16g81780</name>
</gene>
<proteinExistence type="predicted"/>
<dbReference type="CDD" id="cd09917">
    <property type="entry name" value="F-box_SF"/>
    <property type="match status" value="1"/>
</dbReference>
<dbReference type="InterPro" id="IPR001810">
    <property type="entry name" value="F-box_dom"/>
</dbReference>
<keyword evidence="4" id="KW-1185">Reference proteome</keyword>
<feature type="region of interest" description="Disordered" evidence="1">
    <location>
        <begin position="1"/>
        <end position="182"/>
    </location>
</feature>
<feature type="compositionally biased region" description="Basic and acidic residues" evidence="1">
    <location>
        <begin position="132"/>
        <end position="141"/>
    </location>
</feature>
<feature type="compositionally biased region" description="Low complexity" evidence="1">
    <location>
        <begin position="211"/>
        <end position="225"/>
    </location>
</feature>
<feature type="region of interest" description="Disordered" evidence="1">
    <location>
        <begin position="295"/>
        <end position="340"/>
    </location>
</feature>
<evidence type="ECO:0000256" key="1">
    <source>
        <dbReference type="SAM" id="MobiDB-lite"/>
    </source>
</evidence>